<evidence type="ECO:0000313" key="3">
    <source>
        <dbReference type="EMBL" id="CAG8791665.1"/>
    </source>
</evidence>
<keyword evidence="2" id="KW-1133">Transmembrane helix</keyword>
<dbReference type="EMBL" id="CAJVPZ010062021">
    <property type="protein sequence ID" value="CAG8791665.1"/>
    <property type="molecule type" value="Genomic_DNA"/>
</dbReference>
<accession>A0A9N9JS50</accession>
<feature type="transmembrane region" description="Helical" evidence="2">
    <location>
        <begin position="262"/>
        <end position="281"/>
    </location>
</feature>
<gene>
    <name evidence="3" type="ORF">RFULGI_LOCUS16801</name>
</gene>
<sequence length="298" mass="32291">LKRSRLKLDSSGFYHVAALPTFSRKQNGLLIQKFYVHGEIPTNELMNKKISAKMLSPSEFKVIVDLKLEFDLKNNYDAANMPFPKYLPSKPFSPVVGGCSSYPVKDCKMHKPDTRTTTLPNDPTKPTDIPSKNTPDATSTDTPARTSTDVPTSTKPTNPANNQKPTSKPTPTSVPRPSPDPKDAAATTTSDSSPKQPSPTNITNINSPDSSPNSSPIPVDSADQNASSTPLPGSSLGVLPIDIEIVNGKDSIAGDKPYETKLWLLPLGLMLVVMVVMLKLYNSVKNLCAKYKSFCNQC</sequence>
<dbReference type="Proteomes" id="UP000789396">
    <property type="component" value="Unassembled WGS sequence"/>
</dbReference>
<evidence type="ECO:0000256" key="1">
    <source>
        <dbReference type="SAM" id="MobiDB-lite"/>
    </source>
</evidence>
<feature type="compositionally biased region" description="Low complexity" evidence="1">
    <location>
        <begin position="200"/>
        <end position="221"/>
    </location>
</feature>
<feature type="region of interest" description="Disordered" evidence="1">
    <location>
        <begin position="104"/>
        <end position="234"/>
    </location>
</feature>
<feature type="compositionally biased region" description="Polar residues" evidence="1">
    <location>
        <begin position="186"/>
        <end position="199"/>
    </location>
</feature>
<feature type="non-terminal residue" evidence="3">
    <location>
        <position position="1"/>
    </location>
</feature>
<feature type="compositionally biased region" description="Basic and acidic residues" evidence="1">
    <location>
        <begin position="105"/>
        <end position="114"/>
    </location>
</feature>
<protein>
    <submittedName>
        <fullName evidence="3">8418_t:CDS:1</fullName>
    </submittedName>
</protein>
<name>A0A9N9JS50_9GLOM</name>
<feature type="non-terminal residue" evidence="3">
    <location>
        <position position="298"/>
    </location>
</feature>
<feature type="compositionally biased region" description="Polar residues" evidence="1">
    <location>
        <begin position="222"/>
        <end position="232"/>
    </location>
</feature>
<feature type="compositionally biased region" description="Polar residues" evidence="1">
    <location>
        <begin position="130"/>
        <end position="163"/>
    </location>
</feature>
<dbReference type="AlphaFoldDB" id="A0A9N9JS50"/>
<evidence type="ECO:0000313" key="4">
    <source>
        <dbReference type="Proteomes" id="UP000789396"/>
    </source>
</evidence>
<keyword evidence="2" id="KW-0472">Membrane</keyword>
<keyword evidence="4" id="KW-1185">Reference proteome</keyword>
<comment type="caution">
    <text evidence="3">The sequence shown here is derived from an EMBL/GenBank/DDBJ whole genome shotgun (WGS) entry which is preliminary data.</text>
</comment>
<keyword evidence="2" id="KW-0812">Transmembrane</keyword>
<evidence type="ECO:0000256" key="2">
    <source>
        <dbReference type="SAM" id="Phobius"/>
    </source>
</evidence>
<dbReference type="OrthoDB" id="2371654at2759"/>
<reference evidence="3" key="1">
    <citation type="submission" date="2021-06" db="EMBL/GenBank/DDBJ databases">
        <authorList>
            <person name="Kallberg Y."/>
            <person name="Tangrot J."/>
            <person name="Rosling A."/>
        </authorList>
    </citation>
    <scope>NUCLEOTIDE SEQUENCE</scope>
    <source>
        <strain evidence="3">IN212</strain>
    </source>
</reference>
<organism evidence="3 4">
    <name type="scientific">Racocetra fulgida</name>
    <dbReference type="NCBI Taxonomy" id="60492"/>
    <lineage>
        <taxon>Eukaryota</taxon>
        <taxon>Fungi</taxon>
        <taxon>Fungi incertae sedis</taxon>
        <taxon>Mucoromycota</taxon>
        <taxon>Glomeromycotina</taxon>
        <taxon>Glomeromycetes</taxon>
        <taxon>Diversisporales</taxon>
        <taxon>Gigasporaceae</taxon>
        <taxon>Racocetra</taxon>
    </lineage>
</organism>
<proteinExistence type="predicted"/>